<evidence type="ECO:0000313" key="1">
    <source>
        <dbReference type="EMBL" id="KRY25680.1"/>
    </source>
</evidence>
<accession>A0A0V1ALL6</accession>
<protein>
    <submittedName>
        <fullName evidence="1">Uncharacterized protein</fullName>
    </submittedName>
</protein>
<name>A0A0V1ALL6_TRIBR</name>
<gene>
    <name evidence="1" type="ORF">T03_16137</name>
</gene>
<dbReference type="AlphaFoldDB" id="A0A0V1ALL6"/>
<dbReference type="EMBL" id="JYDI01002175">
    <property type="protein sequence ID" value="KRY25680.1"/>
    <property type="molecule type" value="Genomic_DNA"/>
</dbReference>
<proteinExistence type="predicted"/>
<dbReference type="Proteomes" id="UP000054653">
    <property type="component" value="Unassembled WGS sequence"/>
</dbReference>
<sequence length="55" mass="6580">MATDYGHKLTRHNFMHSKMLLISLISEFNVKILNNLFQNSGTLQQHFQFLGYKWH</sequence>
<evidence type="ECO:0000313" key="2">
    <source>
        <dbReference type="Proteomes" id="UP000054653"/>
    </source>
</evidence>
<reference evidence="1 2" key="1">
    <citation type="submission" date="2015-01" db="EMBL/GenBank/DDBJ databases">
        <title>Evolution of Trichinella species and genotypes.</title>
        <authorList>
            <person name="Korhonen P.K."/>
            <person name="Edoardo P."/>
            <person name="Giuseppe L.R."/>
            <person name="Gasser R.B."/>
        </authorList>
    </citation>
    <scope>NUCLEOTIDE SEQUENCE [LARGE SCALE GENOMIC DNA]</scope>
    <source>
        <strain evidence="1">ISS120</strain>
    </source>
</reference>
<organism evidence="1 2">
    <name type="scientific">Trichinella britovi</name>
    <name type="common">Parasitic roundworm</name>
    <dbReference type="NCBI Taxonomy" id="45882"/>
    <lineage>
        <taxon>Eukaryota</taxon>
        <taxon>Metazoa</taxon>
        <taxon>Ecdysozoa</taxon>
        <taxon>Nematoda</taxon>
        <taxon>Enoplea</taxon>
        <taxon>Dorylaimia</taxon>
        <taxon>Trichinellida</taxon>
        <taxon>Trichinellidae</taxon>
        <taxon>Trichinella</taxon>
    </lineage>
</organism>
<keyword evidence="2" id="KW-1185">Reference proteome</keyword>
<comment type="caution">
    <text evidence="1">The sequence shown here is derived from an EMBL/GenBank/DDBJ whole genome shotgun (WGS) entry which is preliminary data.</text>
</comment>